<sequence length="86" mass="10136">MRESYFCFRPTAVAQLAFPIGRFRLQAVFQRLKPWNWLVPEAVSNLLIYYEKAAFYFFVANSSFSLFKKAAEAEYHPEQCLGNMIR</sequence>
<reference evidence="1 2" key="1">
    <citation type="submission" date="2023-11" db="EMBL/GenBank/DDBJ databases">
        <title>Draft genome of Azohydromonas lata strain H1 (DSM1123), a polyhydroxyalkanoate producer.</title>
        <authorList>
            <person name="Traversa D."/>
            <person name="D'Addabbo P."/>
            <person name="Pazzani C."/>
            <person name="Manzari C."/>
            <person name="Chiara M."/>
            <person name="Scrascia M."/>
        </authorList>
    </citation>
    <scope>NUCLEOTIDE SEQUENCE [LARGE SCALE GENOMIC DNA]</scope>
    <source>
        <strain evidence="1 2">H1</strain>
    </source>
</reference>
<gene>
    <name evidence="1" type="ORF">SM757_05790</name>
</gene>
<comment type="caution">
    <text evidence="1">The sequence shown here is derived from an EMBL/GenBank/DDBJ whole genome shotgun (WGS) entry which is preliminary data.</text>
</comment>
<name>A0ABU5IAE8_9BURK</name>
<organism evidence="1 2">
    <name type="scientific">Azohydromonas lata</name>
    <dbReference type="NCBI Taxonomy" id="45677"/>
    <lineage>
        <taxon>Bacteria</taxon>
        <taxon>Pseudomonadati</taxon>
        <taxon>Pseudomonadota</taxon>
        <taxon>Betaproteobacteria</taxon>
        <taxon>Burkholderiales</taxon>
        <taxon>Sphaerotilaceae</taxon>
        <taxon>Azohydromonas</taxon>
    </lineage>
</organism>
<protein>
    <submittedName>
        <fullName evidence="1">Uncharacterized protein</fullName>
    </submittedName>
</protein>
<keyword evidence="2" id="KW-1185">Reference proteome</keyword>
<dbReference type="Proteomes" id="UP001293718">
    <property type="component" value="Unassembled WGS sequence"/>
</dbReference>
<dbReference type="RefSeq" id="WP_322464734.1">
    <property type="nucleotide sequence ID" value="NZ_JAXOJX010000005.1"/>
</dbReference>
<dbReference type="EMBL" id="JAXOJX010000005">
    <property type="protein sequence ID" value="MDZ5456079.1"/>
    <property type="molecule type" value="Genomic_DNA"/>
</dbReference>
<proteinExistence type="predicted"/>
<evidence type="ECO:0000313" key="2">
    <source>
        <dbReference type="Proteomes" id="UP001293718"/>
    </source>
</evidence>
<accession>A0ABU5IAE8</accession>
<evidence type="ECO:0000313" key="1">
    <source>
        <dbReference type="EMBL" id="MDZ5456079.1"/>
    </source>
</evidence>